<dbReference type="Pfam" id="PF15433">
    <property type="entry name" value="MRP-S31"/>
    <property type="match status" value="1"/>
</dbReference>
<dbReference type="PANTHER" id="PTHR13231">
    <property type="entry name" value="MITOCHONDRIAL RIBOSOMAL PROTEIN S31"/>
    <property type="match status" value="1"/>
</dbReference>
<name>A0A8S1DB92_9INSE</name>
<evidence type="ECO:0000256" key="4">
    <source>
        <dbReference type="ARBA" id="ARBA00022980"/>
    </source>
</evidence>
<evidence type="ECO:0000256" key="7">
    <source>
        <dbReference type="ARBA" id="ARBA00035133"/>
    </source>
</evidence>
<evidence type="ECO:0000256" key="5">
    <source>
        <dbReference type="ARBA" id="ARBA00023128"/>
    </source>
</evidence>
<evidence type="ECO:0000313" key="9">
    <source>
        <dbReference type="EMBL" id="CAB3377659.1"/>
    </source>
</evidence>
<comment type="subcellular location">
    <subcellularLocation>
        <location evidence="1">Mitochondrion</location>
    </subcellularLocation>
</comment>
<keyword evidence="4" id="KW-0689">Ribosomal protein</keyword>
<keyword evidence="10" id="KW-1185">Reference proteome</keyword>
<dbReference type="OrthoDB" id="5989925at2759"/>
<dbReference type="PANTHER" id="PTHR13231:SF3">
    <property type="entry name" value="SMALL RIBOSOMAL SUBUNIT PROTEIN MS31"/>
    <property type="match status" value="1"/>
</dbReference>
<evidence type="ECO:0000256" key="8">
    <source>
        <dbReference type="ARBA" id="ARBA00035363"/>
    </source>
</evidence>
<organism evidence="9 10">
    <name type="scientific">Cloeon dipterum</name>
    <dbReference type="NCBI Taxonomy" id="197152"/>
    <lineage>
        <taxon>Eukaryota</taxon>
        <taxon>Metazoa</taxon>
        <taxon>Ecdysozoa</taxon>
        <taxon>Arthropoda</taxon>
        <taxon>Hexapoda</taxon>
        <taxon>Insecta</taxon>
        <taxon>Pterygota</taxon>
        <taxon>Palaeoptera</taxon>
        <taxon>Ephemeroptera</taxon>
        <taxon>Pisciforma</taxon>
        <taxon>Baetidae</taxon>
        <taxon>Cloeon</taxon>
    </lineage>
</organism>
<dbReference type="InterPro" id="IPR026299">
    <property type="entry name" value="MRP-S31"/>
</dbReference>
<proteinExistence type="inferred from homology"/>
<evidence type="ECO:0000313" key="10">
    <source>
        <dbReference type="Proteomes" id="UP000494165"/>
    </source>
</evidence>
<dbReference type="GO" id="GO:0003735">
    <property type="term" value="F:structural constituent of ribosome"/>
    <property type="evidence" value="ECO:0007669"/>
    <property type="project" value="InterPro"/>
</dbReference>
<keyword evidence="6" id="KW-0687">Ribonucleoprotein</keyword>
<comment type="caution">
    <text evidence="9">The sequence shown here is derived from an EMBL/GenBank/DDBJ whole genome shotgun (WGS) entry which is preliminary data.</text>
</comment>
<reference evidence="9 10" key="1">
    <citation type="submission" date="2020-04" db="EMBL/GenBank/DDBJ databases">
        <authorList>
            <person name="Alioto T."/>
            <person name="Alioto T."/>
            <person name="Gomez Garrido J."/>
        </authorList>
    </citation>
    <scope>NUCLEOTIDE SEQUENCE [LARGE SCALE GENOMIC DNA]</scope>
</reference>
<dbReference type="Proteomes" id="UP000494165">
    <property type="component" value="Unassembled WGS sequence"/>
</dbReference>
<keyword evidence="3" id="KW-0809">Transit peptide</keyword>
<sequence>MQSITSARLCNQFRSMCRFPGRNRSQIVRYFSDDDSQKNKEAEVKLKEDTPVEEKSEKKASAALKLSNLLQAIIQDDLTMKAEKENLKLSTAKNKKGSFKKVVTAAEYQLGKEMADAIVGVAKELEGDKEQIKADLVDKVASMKAPVAEHILEAPVKERDAVPKEPVNFSDLIGGMAVEKIAKARPQVKADTQYSRAGRVRGSLKDKVDNEPILASRRRRFAPDEPSVRAGLEESVPLGIFSDPASLRKAKPLLPIWEQMHQRDLQLAVMHPPSNIYEEMISWTNQGKLWKFPIDNEQGWEKEQNVPFSEHIFLDKHLQDWCPKKGPVRHFMELVCIGLSKNPHFTVEEKKEHILGYKNYFAGKSKLLKELGAV</sequence>
<evidence type="ECO:0000256" key="6">
    <source>
        <dbReference type="ARBA" id="ARBA00023274"/>
    </source>
</evidence>
<gene>
    <name evidence="9" type="ORF">CLODIP_2_CD13639</name>
</gene>
<protein>
    <recommendedName>
        <fullName evidence="7">Small ribosomal subunit protein mS31</fullName>
    </recommendedName>
    <alternativeName>
        <fullName evidence="8">28S ribosomal protein S31, mitochondrial</fullName>
    </alternativeName>
</protein>
<evidence type="ECO:0000256" key="2">
    <source>
        <dbReference type="ARBA" id="ARBA00011057"/>
    </source>
</evidence>
<keyword evidence="5" id="KW-0496">Mitochondrion</keyword>
<dbReference type="GO" id="GO:0005763">
    <property type="term" value="C:mitochondrial small ribosomal subunit"/>
    <property type="evidence" value="ECO:0007669"/>
    <property type="project" value="InterPro"/>
</dbReference>
<dbReference type="EMBL" id="CADEPI010000149">
    <property type="protein sequence ID" value="CAB3377659.1"/>
    <property type="molecule type" value="Genomic_DNA"/>
</dbReference>
<comment type="similarity">
    <text evidence="2">Belongs to the mitochondrion-specific ribosomal protein mS31 family.</text>
</comment>
<evidence type="ECO:0000256" key="1">
    <source>
        <dbReference type="ARBA" id="ARBA00004173"/>
    </source>
</evidence>
<dbReference type="AlphaFoldDB" id="A0A8S1DB92"/>
<evidence type="ECO:0000256" key="3">
    <source>
        <dbReference type="ARBA" id="ARBA00022946"/>
    </source>
</evidence>
<accession>A0A8S1DB92</accession>